<dbReference type="EC" id="3.1.3.48" evidence="2"/>
<keyword evidence="4" id="KW-0904">Protein phosphatase</keyword>
<dbReference type="InterPro" id="IPR050438">
    <property type="entry name" value="LMW_PTPase"/>
</dbReference>
<dbReference type="PRINTS" id="PR00719">
    <property type="entry name" value="LMWPTPASE"/>
</dbReference>
<dbReference type="Proteomes" id="UP001290861">
    <property type="component" value="Unassembled WGS sequence"/>
</dbReference>
<dbReference type="Gene3D" id="3.40.50.2300">
    <property type="match status" value="1"/>
</dbReference>
<dbReference type="Pfam" id="PF01451">
    <property type="entry name" value="LMWPc"/>
    <property type="match status" value="1"/>
</dbReference>
<dbReference type="PANTHER" id="PTHR11717:SF31">
    <property type="entry name" value="LOW MOLECULAR WEIGHT PROTEIN-TYROSINE-PHOSPHATASE ETP-RELATED"/>
    <property type="match status" value="1"/>
</dbReference>
<dbReference type="PANTHER" id="PTHR11717">
    <property type="entry name" value="LOW MOLECULAR WEIGHT PROTEIN TYROSINE PHOSPHATASE"/>
    <property type="match status" value="1"/>
</dbReference>
<dbReference type="RefSeq" id="WP_322608086.1">
    <property type="nucleotide sequence ID" value="NZ_JARVCO010000007.1"/>
</dbReference>
<dbReference type="EMBL" id="JARVCO010000007">
    <property type="protein sequence ID" value="MDZ8118288.1"/>
    <property type="molecule type" value="Genomic_DNA"/>
</dbReference>
<gene>
    <name evidence="7" type="ORF">P9H32_06560</name>
</gene>
<protein>
    <recommendedName>
        <fullName evidence="2">protein-tyrosine-phosphatase</fullName>
        <ecNumber evidence="2">3.1.3.48</ecNumber>
    </recommendedName>
</protein>
<evidence type="ECO:0000313" key="7">
    <source>
        <dbReference type="EMBL" id="MDZ8118288.1"/>
    </source>
</evidence>
<evidence type="ECO:0000256" key="1">
    <source>
        <dbReference type="ARBA" id="ARBA00011063"/>
    </source>
</evidence>
<organism evidence="7 8">
    <name type="scientific">Pontiella agarivorans</name>
    <dbReference type="NCBI Taxonomy" id="3038953"/>
    <lineage>
        <taxon>Bacteria</taxon>
        <taxon>Pseudomonadati</taxon>
        <taxon>Kiritimatiellota</taxon>
        <taxon>Kiritimatiellia</taxon>
        <taxon>Kiritimatiellales</taxon>
        <taxon>Pontiellaceae</taxon>
        <taxon>Pontiella</taxon>
    </lineage>
</organism>
<evidence type="ECO:0000313" key="8">
    <source>
        <dbReference type="Proteomes" id="UP001290861"/>
    </source>
</evidence>
<evidence type="ECO:0000256" key="4">
    <source>
        <dbReference type="ARBA" id="ARBA00022912"/>
    </source>
</evidence>
<keyword evidence="8" id="KW-1185">Reference proteome</keyword>
<dbReference type="InterPro" id="IPR023485">
    <property type="entry name" value="Ptyr_pPase"/>
</dbReference>
<comment type="caution">
    <text evidence="7">The sequence shown here is derived from an EMBL/GenBank/DDBJ whole genome shotgun (WGS) entry which is preliminary data.</text>
</comment>
<dbReference type="InterPro" id="IPR036196">
    <property type="entry name" value="Ptyr_pPase_sf"/>
</dbReference>
<comment type="catalytic activity">
    <reaction evidence="5">
        <text>O-phospho-L-tyrosyl-[protein] + H2O = L-tyrosyl-[protein] + phosphate</text>
        <dbReference type="Rhea" id="RHEA:10684"/>
        <dbReference type="Rhea" id="RHEA-COMP:10136"/>
        <dbReference type="Rhea" id="RHEA-COMP:20101"/>
        <dbReference type="ChEBI" id="CHEBI:15377"/>
        <dbReference type="ChEBI" id="CHEBI:43474"/>
        <dbReference type="ChEBI" id="CHEBI:46858"/>
        <dbReference type="ChEBI" id="CHEBI:61978"/>
        <dbReference type="EC" id="3.1.3.48"/>
    </reaction>
</comment>
<comment type="similarity">
    <text evidence="1">Belongs to the low molecular weight phosphotyrosine protein phosphatase family.</text>
</comment>
<dbReference type="CDD" id="cd16344">
    <property type="entry name" value="LMWPAP"/>
    <property type="match status" value="1"/>
</dbReference>
<evidence type="ECO:0000256" key="5">
    <source>
        <dbReference type="ARBA" id="ARBA00051722"/>
    </source>
</evidence>
<reference evidence="7 8" key="1">
    <citation type="journal article" date="2024" name="Appl. Environ. Microbiol.">
        <title>Pontiella agarivorans sp. nov., a novel marine anaerobic bacterium capable of degrading macroalgal polysaccharides and fixing nitrogen.</title>
        <authorList>
            <person name="Liu N."/>
            <person name="Kivenson V."/>
            <person name="Peng X."/>
            <person name="Cui Z."/>
            <person name="Lankiewicz T.S."/>
            <person name="Gosselin K.M."/>
            <person name="English C.J."/>
            <person name="Blair E.M."/>
            <person name="O'Malley M.A."/>
            <person name="Valentine D.L."/>
        </authorList>
    </citation>
    <scope>NUCLEOTIDE SEQUENCE [LARGE SCALE GENOMIC DNA]</scope>
    <source>
        <strain evidence="7 8">NLcol2</strain>
    </source>
</reference>
<sequence>MSMVLFICTGNTCRSPMAEALFLQRQGDMGWEARSAGIFANTGAPASPHSITAMKEIGIDITGHRSQPLTSALTEEADFILAMSSNHAANICERFPEVGNKVFLINAFGTSKVPADVSDPFGGTLNTYKRTRDEIDRALSDLILFIREGQKNA</sequence>
<evidence type="ECO:0000256" key="3">
    <source>
        <dbReference type="ARBA" id="ARBA00022801"/>
    </source>
</evidence>
<dbReference type="SUPFAM" id="SSF52788">
    <property type="entry name" value="Phosphotyrosine protein phosphatases I"/>
    <property type="match status" value="1"/>
</dbReference>
<feature type="domain" description="Phosphotyrosine protein phosphatase I" evidence="6">
    <location>
        <begin position="2"/>
        <end position="145"/>
    </location>
</feature>
<evidence type="ECO:0000256" key="2">
    <source>
        <dbReference type="ARBA" id="ARBA00013064"/>
    </source>
</evidence>
<dbReference type="InterPro" id="IPR017867">
    <property type="entry name" value="Tyr_phospatase_low_mol_wt"/>
</dbReference>
<proteinExistence type="inferred from homology"/>
<name>A0ABU5MVZ4_9BACT</name>
<accession>A0ABU5MVZ4</accession>
<dbReference type="SMART" id="SM00226">
    <property type="entry name" value="LMWPc"/>
    <property type="match status" value="1"/>
</dbReference>
<keyword evidence="3" id="KW-0378">Hydrolase</keyword>
<evidence type="ECO:0000259" key="6">
    <source>
        <dbReference type="SMART" id="SM00226"/>
    </source>
</evidence>